<dbReference type="STRING" id="880073.Cabys_3051"/>
<dbReference type="InterPro" id="IPR011042">
    <property type="entry name" value="6-blade_b-propeller_TolB-like"/>
</dbReference>
<comment type="similarity">
    <text evidence="1">Belongs to the TolB family.</text>
</comment>
<dbReference type="HOGENOM" id="CLU_655037_0_0_0"/>
<dbReference type="eggNOG" id="COG0823">
    <property type="taxonomic scope" value="Bacteria"/>
</dbReference>
<evidence type="ECO:0000313" key="4">
    <source>
        <dbReference type="Proteomes" id="UP000004671"/>
    </source>
</evidence>
<dbReference type="Pfam" id="PF07676">
    <property type="entry name" value="PD40"/>
    <property type="match status" value="1"/>
</dbReference>
<reference evidence="2 5" key="2">
    <citation type="submission" date="2016-11" db="EMBL/GenBank/DDBJ databases">
        <title>Genomic analysis of Caldithrix abyssi and proposal of a novel bacterial phylum Caldithrichaeota.</title>
        <authorList>
            <person name="Kublanov I."/>
            <person name="Sigalova O."/>
            <person name="Gavrilov S."/>
            <person name="Lebedinsky A."/>
            <person name="Ivanova N."/>
            <person name="Daum C."/>
            <person name="Reddy T."/>
            <person name="Klenk H.P."/>
            <person name="Goker M."/>
            <person name="Reva O."/>
            <person name="Miroshnichenko M."/>
            <person name="Kyprides N."/>
            <person name="Woyke T."/>
            <person name="Gelfand M."/>
        </authorList>
    </citation>
    <scope>NUCLEOTIDE SEQUENCE [LARGE SCALE GENOMIC DNA]</scope>
    <source>
        <strain evidence="2 5">LF13</strain>
    </source>
</reference>
<dbReference type="SUPFAM" id="SSF69304">
    <property type="entry name" value="Tricorn protease N-terminal domain"/>
    <property type="match status" value="1"/>
</dbReference>
<dbReference type="OrthoDB" id="9815657at2"/>
<dbReference type="InParanoid" id="H1XNW3"/>
<dbReference type="EMBL" id="CP018099">
    <property type="protein sequence ID" value="APF19799.1"/>
    <property type="molecule type" value="Genomic_DNA"/>
</dbReference>
<dbReference type="EMBL" id="CM001402">
    <property type="protein sequence ID" value="EHO39903.1"/>
    <property type="molecule type" value="Genomic_DNA"/>
</dbReference>
<gene>
    <name evidence="2" type="ORF">Cabys_3051</name>
    <name evidence="3" type="ORF">Calab_0254</name>
</gene>
<dbReference type="RefSeq" id="WP_006926803.1">
    <property type="nucleotide sequence ID" value="NZ_CM001402.1"/>
</dbReference>
<proteinExistence type="inferred from homology"/>
<dbReference type="KEGG" id="caby:Cabys_3051"/>
<dbReference type="AlphaFoldDB" id="H1XNW3"/>
<dbReference type="PANTHER" id="PTHR36842">
    <property type="entry name" value="PROTEIN TOLB HOMOLOG"/>
    <property type="match status" value="1"/>
</dbReference>
<dbReference type="InterPro" id="IPR011659">
    <property type="entry name" value="WD40"/>
</dbReference>
<keyword evidence="4" id="KW-1185">Reference proteome</keyword>
<name>H1XNW3_CALAY</name>
<dbReference type="Gene3D" id="2.120.10.30">
    <property type="entry name" value="TolB, C-terminal domain"/>
    <property type="match status" value="1"/>
</dbReference>
<accession>H1XNW3</accession>
<dbReference type="PaxDb" id="880073-Calab_0254"/>
<organism evidence="3 4">
    <name type="scientific">Caldithrix abyssi DSM 13497</name>
    <dbReference type="NCBI Taxonomy" id="880073"/>
    <lineage>
        <taxon>Bacteria</taxon>
        <taxon>Pseudomonadati</taxon>
        <taxon>Calditrichota</taxon>
        <taxon>Calditrichia</taxon>
        <taxon>Calditrichales</taxon>
        <taxon>Calditrichaceae</taxon>
        <taxon>Caldithrix</taxon>
    </lineage>
</organism>
<dbReference type="Proteomes" id="UP000004671">
    <property type="component" value="Chromosome"/>
</dbReference>
<evidence type="ECO:0000313" key="2">
    <source>
        <dbReference type="EMBL" id="APF19799.1"/>
    </source>
</evidence>
<dbReference type="Proteomes" id="UP000183868">
    <property type="component" value="Chromosome"/>
</dbReference>
<evidence type="ECO:0000313" key="3">
    <source>
        <dbReference type="EMBL" id="EHO39903.1"/>
    </source>
</evidence>
<protein>
    <submittedName>
        <fullName evidence="2">WD40-like Beta Propeller Repeat</fullName>
    </submittedName>
</protein>
<evidence type="ECO:0000313" key="5">
    <source>
        <dbReference type="Proteomes" id="UP000183868"/>
    </source>
</evidence>
<sequence length="419" mass="48753" precursor="true">MKKMLFILIAFVFVSFVQAQKVSIKNFRKLELTGKYNYRNVLLSPDGRFLSYVILNNKNYYQYIYDLQKDQTIKLGKPISSSGDFLQFGSVDAQERTGELCWKYEKKYNELYFDFVHVVNMGKENLYTGVIKLNNPDLSWFQGKDIPENKSFMKYPKIEDAGFIQIFYPSFARTVDYIRGRPIFYVAFTVDRRLVFFDHQVNGRYKSIFQIKKSDEEKYDDFTTKEIYTELVPKFSPDDNYLVFMRDYKENSDILLADRKGRKGRFFSRDNISTVAASSAIETSPEWSPDGTKIAYFSDKGHTQKYSIWIYDLRTGRNTELVSNVNLNDSRNKGPQWVGNSGLLYVANDIQLKDPLMYYHIPTQKAIQLPTGTASNLDISVVPIGNGTYRVAFTSRGSVENKDELIWTKIYVMDLTIEL</sequence>
<evidence type="ECO:0000256" key="1">
    <source>
        <dbReference type="ARBA" id="ARBA00009820"/>
    </source>
</evidence>
<reference evidence="3 4" key="1">
    <citation type="submission" date="2011-09" db="EMBL/GenBank/DDBJ databases">
        <title>The permanent draft genome of Caldithrix abyssi DSM 13497.</title>
        <authorList>
            <consortium name="US DOE Joint Genome Institute (JGI-PGF)"/>
            <person name="Lucas S."/>
            <person name="Han J."/>
            <person name="Lapidus A."/>
            <person name="Bruce D."/>
            <person name="Goodwin L."/>
            <person name="Pitluck S."/>
            <person name="Peters L."/>
            <person name="Kyrpides N."/>
            <person name="Mavromatis K."/>
            <person name="Ivanova N."/>
            <person name="Mikhailova N."/>
            <person name="Chertkov O."/>
            <person name="Detter J.C."/>
            <person name="Tapia R."/>
            <person name="Han C."/>
            <person name="Land M."/>
            <person name="Hauser L."/>
            <person name="Markowitz V."/>
            <person name="Cheng J.-F."/>
            <person name="Hugenholtz P."/>
            <person name="Woyke T."/>
            <person name="Wu D."/>
            <person name="Spring S."/>
            <person name="Brambilla E."/>
            <person name="Klenk H.-P."/>
            <person name="Eisen J.A."/>
        </authorList>
    </citation>
    <scope>NUCLEOTIDE SEQUENCE [LARGE SCALE GENOMIC DNA]</scope>
    <source>
        <strain evidence="3 4">DSM 13497</strain>
    </source>
</reference>